<evidence type="ECO:0000313" key="2">
    <source>
        <dbReference type="Proteomes" id="UP000887116"/>
    </source>
</evidence>
<protein>
    <submittedName>
        <fullName evidence="1">Uncharacterized protein</fullName>
    </submittedName>
</protein>
<sequence length="100" mass="11449">MYDTILELREGTESEIPLKNLFFGKISIRCKHKLKLFSVFATVEEKILSVLQYCDIVEQKASLTAGRDFSSIPASLFRVLQHRFQKQNKRILTAKGLCLG</sequence>
<dbReference type="Proteomes" id="UP000887116">
    <property type="component" value="Unassembled WGS sequence"/>
</dbReference>
<proteinExistence type="predicted"/>
<organism evidence="1 2">
    <name type="scientific">Trichonephila clavata</name>
    <name type="common">Joro spider</name>
    <name type="synonym">Nephila clavata</name>
    <dbReference type="NCBI Taxonomy" id="2740835"/>
    <lineage>
        <taxon>Eukaryota</taxon>
        <taxon>Metazoa</taxon>
        <taxon>Ecdysozoa</taxon>
        <taxon>Arthropoda</taxon>
        <taxon>Chelicerata</taxon>
        <taxon>Arachnida</taxon>
        <taxon>Araneae</taxon>
        <taxon>Araneomorphae</taxon>
        <taxon>Entelegynae</taxon>
        <taxon>Araneoidea</taxon>
        <taxon>Nephilidae</taxon>
        <taxon>Trichonephila</taxon>
    </lineage>
</organism>
<accession>A0A8X6HLE8</accession>
<gene>
    <name evidence="1" type="ORF">TNCT_247891</name>
</gene>
<keyword evidence="2" id="KW-1185">Reference proteome</keyword>
<dbReference type="AlphaFoldDB" id="A0A8X6HLE8"/>
<comment type="caution">
    <text evidence="1">The sequence shown here is derived from an EMBL/GenBank/DDBJ whole genome shotgun (WGS) entry which is preliminary data.</text>
</comment>
<name>A0A8X6HLE8_TRICU</name>
<evidence type="ECO:0000313" key="1">
    <source>
        <dbReference type="EMBL" id="GFQ88779.1"/>
    </source>
</evidence>
<reference evidence="1" key="1">
    <citation type="submission" date="2020-07" db="EMBL/GenBank/DDBJ databases">
        <title>Multicomponent nature underlies the extraordinary mechanical properties of spider dragline silk.</title>
        <authorList>
            <person name="Kono N."/>
            <person name="Nakamura H."/>
            <person name="Mori M."/>
            <person name="Yoshida Y."/>
            <person name="Ohtoshi R."/>
            <person name="Malay A.D."/>
            <person name="Moran D.A.P."/>
            <person name="Tomita M."/>
            <person name="Numata K."/>
            <person name="Arakawa K."/>
        </authorList>
    </citation>
    <scope>NUCLEOTIDE SEQUENCE</scope>
</reference>
<dbReference type="EMBL" id="BMAO01033332">
    <property type="protein sequence ID" value="GFQ88779.1"/>
    <property type="molecule type" value="Genomic_DNA"/>
</dbReference>